<name>A0A364K4N1_9BACL</name>
<evidence type="ECO:0000313" key="3">
    <source>
        <dbReference type="EMBL" id="RAL24251.1"/>
    </source>
</evidence>
<reference evidence="3 4" key="2">
    <citation type="submission" date="2018-06" db="EMBL/GenBank/DDBJ databases">
        <authorList>
            <person name="Zhirakovskaya E."/>
        </authorList>
    </citation>
    <scope>NUCLEOTIDE SEQUENCE [LARGE SCALE GENOMIC DNA]</scope>
    <source>
        <strain evidence="3 4">FBKL4.011</strain>
    </source>
</reference>
<dbReference type="EMBL" id="QJKK01000005">
    <property type="protein sequence ID" value="RAL24251.1"/>
    <property type="molecule type" value="Genomic_DNA"/>
</dbReference>
<proteinExistence type="predicted"/>
<keyword evidence="1" id="KW-0238">DNA-binding</keyword>
<feature type="domain" description="Cas12f1-like TNB" evidence="2">
    <location>
        <begin position="32"/>
        <end position="75"/>
    </location>
</feature>
<keyword evidence="4" id="KW-1185">Reference proteome</keyword>
<dbReference type="Pfam" id="PF07282">
    <property type="entry name" value="Cas12f1-like_TNB"/>
    <property type="match status" value="1"/>
</dbReference>
<organism evidence="3 4">
    <name type="scientific">Thermoflavimicrobium daqui</name>
    <dbReference type="NCBI Taxonomy" id="2137476"/>
    <lineage>
        <taxon>Bacteria</taxon>
        <taxon>Bacillati</taxon>
        <taxon>Bacillota</taxon>
        <taxon>Bacilli</taxon>
        <taxon>Bacillales</taxon>
        <taxon>Thermoactinomycetaceae</taxon>
        <taxon>Thermoflavimicrobium</taxon>
    </lineage>
</organism>
<evidence type="ECO:0000313" key="4">
    <source>
        <dbReference type="Proteomes" id="UP000251213"/>
    </source>
</evidence>
<gene>
    <name evidence="3" type="ORF">DL897_11265</name>
</gene>
<evidence type="ECO:0000259" key="2">
    <source>
        <dbReference type="Pfam" id="PF07282"/>
    </source>
</evidence>
<accession>A0A364K4N1</accession>
<dbReference type="RefSeq" id="WP_206186516.1">
    <property type="nucleotide sequence ID" value="NZ_KZ845667.1"/>
</dbReference>
<sequence>MKRLVILASKERISIIVLPIHNLAKSIVDAGWNQLVQFTTYKAESAGKQVIQVDPYNTSQTCSECGQIVKKDMERQNSQMLLCLCRRS</sequence>
<protein>
    <recommendedName>
        <fullName evidence="2">Cas12f1-like TNB domain-containing protein</fullName>
    </recommendedName>
</protein>
<dbReference type="AlphaFoldDB" id="A0A364K4N1"/>
<comment type="caution">
    <text evidence="3">The sequence shown here is derived from an EMBL/GenBank/DDBJ whole genome shotgun (WGS) entry which is preliminary data.</text>
</comment>
<evidence type="ECO:0000256" key="1">
    <source>
        <dbReference type="ARBA" id="ARBA00023125"/>
    </source>
</evidence>
<dbReference type="GO" id="GO:0003677">
    <property type="term" value="F:DNA binding"/>
    <property type="evidence" value="ECO:0007669"/>
    <property type="project" value="UniProtKB-KW"/>
</dbReference>
<dbReference type="InterPro" id="IPR010095">
    <property type="entry name" value="Cas12f1-like_TNB"/>
</dbReference>
<reference evidence="3 4" key="1">
    <citation type="submission" date="2018-06" db="EMBL/GenBank/DDBJ databases">
        <title>Thermoflavimicrobium daqus sp. nov., a thermophilic microbe isolated from Moutai-flavour Daqu.</title>
        <authorList>
            <person name="Wang X."/>
            <person name="Zhou H."/>
        </authorList>
    </citation>
    <scope>NUCLEOTIDE SEQUENCE [LARGE SCALE GENOMIC DNA]</scope>
    <source>
        <strain evidence="3 4">FBKL4.011</strain>
    </source>
</reference>
<dbReference type="Proteomes" id="UP000251213">
    <property type="component" value="Unassembled WGS sequence"/>
</dbReference>